<reference evidence="6" key="1">
    <citation type="submission" date="2016-10" db="EMBL/GenBank/DDBJ databases">
        <authorList>
            <person name="Varghese N."/>
            <person name="Submissions S."/>
        </authorList>
    </citation>
    <scope>NUCLEOTIDE SEQUENCE [LARGE SCALE GENOMIC DNA]</scope>
    <source>
        <strain evidence="6">DSM 26894</strain>
    </source>
</reference>
<gene>
    <name evidence="5" type="ORF">SAMN04488050_101889</name>
</gene>
<dbReference type="GO" id="GO:0009097">
    <property type="term" value="P:isoleucine biosynthetic process"/>
    <property type="evidence" value="ECO:0007669"/>
    <property type="project" value="TreeGrafter"/>
</dbReference>
<dbReference type="InterPro" id="IPR012001">
    <property type="entry name" value="Thiamin_PyroP_enz_TPP-bd_dom"/>
</dbReference>
<dbReference type="PANTHER" id="PTHR18968:SF13">
    <property type="entry name" value="ACETOLACTATE SYNTHASE CATALYTIC SUBUNIT, MITOCHONDRIAL"/>
    <property type="match status" value="1"/>
</dbReference>
<dbReference type="GO" id="GO:0009099">
    <property type="term" value="P:L-valine biosynthetic process"/>
    <property type="evidence" value="ECO:0007669"/>
    <property type="project" value="TreeGrafter"/>
</dbReference>
<dbReference type="Pfam" id="PF02775">
    <property type="entry name" value="TPP_enzyme_C"/>
    <property type="match status" value="1"/>
</dbReference>
<dbReference type="InterPro" id="IPR045229">
    <property type="entry name" value="TPP_enz"/>
</dbReference>
<dbReference type="InterPro" id="IPR029035">
    <property type="entry name" value="DHS-like_NAD/FAD-binding_dom"/>
</dbReference>
<dbReference type="EMBL" id="FOZW01000001">
    <property type="protein sequence ID" value="SFS46154.1"/>
    <property type="molecule type" value="Genomic_DNA"/>
</dbReference>
<comment type="similarity">
    <text evidence="1">Belongs to the TPP enzyme family.</text>
</comment>
<dbReference type="Gene3D" id="3.40.50.970">
    <property type="match status" value="2"/>
</dbReference>
<dbReference type="OrthoDB" id="7534569at2"/>
<dbReference type="GO" id="GO:0003984">
    <property type="term" value="F:acetolactate synthase activity"/>
    <property type="evidence" value="ECO:0007669"/>
    <property type="project" value="TreeGrafter"/>
</dbReference>
<evidence type="ECO:0000313" key="5">
    <source>
        <dbReference type="EMBL" id="SFS46154.1"/>
    </source>
</evidence>
<keyword evidence="6" id="KW-1185">Reference proteome</keyword>
<dbReference type="CDD" id="cd02002">
    <property type="entry name" value="TPP_BFDC"/>
    <property type="match status" value="1"/>
</dbReference>
<accession>A0A1I6Q162</accession>
<keyword evidence="2" id="KW-0786">Thiamine pyrophosphate</keyword>
<dbReference type="Pfam" id="PF02776">
    <property type="entry name" value="TPP_enzyme_N"/>
    <property type="match status" value="1"/>
</dbReference>
<dbReference type="NCBIfam" id="NF006203">
    <property type="entry name" value="PRK08327.1"/>
    <property type="match status" value="1"/>
</dbReference>
<dbReference type="GO" id="GO:0050660">
    <property type="term" value="F:flavin adenine dinucleotide binding"/>
    <property type="evidence" value="ECO:0007669"/>
    <property type="project" value="TreeGrafter"/>
</dbReference>
<evidence type="ECO:0000313" key="6">
    <source>
        <dbReference type="Proteomes" id="UP000199392"/>
    </source>
</evidence>
<dbReference type="PANTHER" id="PTHR18968">
    <property type="entry name" value="THIAMINE PYROPHOSPHATE ENZYMES"/>
    <property type="match status" value="1"/>
</dbReference>
<proteinExistence type="inferred from homology"/>
<feature type="domain" description="Thiamine pyrophosphate enzyme TPP-binding" evidence="3">
    <location>
        <begin position="416"/>
        <end position="563"/>
    </location>
</feature>
<evidence type="ECO:0000256" key="1">
    <source>
        <dbReference type="ARBA" id="ARBA00007812"/>
    </source>
</evidence>
<sequence>MTDQSTVTAGGAIFPRLKALGVDYVFANSGTDFPPIIEGLAQAAAEGIELPQALTMPHEHAALGMAHGYYLMTGKAQAVMLHTNVGLANGAIGAINAACEHVPMILMSGRTPVTEAGRFGARTVPIGWGQEMRDQAALVREAAKWEYELKFPEQVPGLLDRAHAIANSTPKGPVYLSIPREVLCEPVPTDGLDAAPSMAASEAAPNPEAIATLARWLAGAEFPLIIAQRGSGDAESFAAFSKWAEEWGIAVCSWWATHLAIPTDHPCHVGADPGPWLDEADVVLILDCLAPWMPDAHAPRAGAKVTNMGPDPIFSRFPVRNFRSDLSITGENARTIPALIAAMADLPKGAHIAPRRARLAESTARARQVQTEAAQPQGDLLTKPAVSRILGEALDAQEAPSSVFSELGTMLGPLPRRAHRSWFQEPHSGGLGWSFPAALGAQLADPERICVATLGDGSYMFANPVACHQIAEALALPILIVILNNAEWGAVRASVTGLYPDGAAGRANVMPLTGLAPSPDFCKVAEASNAWARAVETPDTLRPALDAALKVIREERRCALLNVRIAG</sequence>
<feature type="domain" description="Thiamine pyrophosphate enzyme N-terminal TPP-binding" evidence="4">
    <location>
        <begin position="8"/>
        <end position="136"/>
    </location>
</feature>
<dbReference type="Gene3D" id="3.40.50.1220">
    <property type="entry name" value="TPP-binding domain"/>
    <property type="match status" value="1"/>
</dbReference>
<dbReference type="RefSeq" id="WP_092422339.1">
    <property type="nucleotide sequence ID" value="NZ_FNCL01000002.1"/>
</dbReference>
<organism evidence="5 6">
    <name type="scientific">Alloyangia pacifica</name>
    <dbReference type="NCBI Taxonomy" id="311180"/>
    <lineage>
        <taxon>Bacteria</taxon>
        <taxon>Pseudomonadati</taxon>
        <taxon>Pseudomonadota</taxon>
        <taxon>Alphaproteobacteria</taxon>
        <taxon>Rhodobacterales</taxon>
        <taxon>Roseobacteraceae</taxon>
        <taxon>Alloyangia</taxon>
    </lineage>
</organism>
<dbReference type="Proteomes" id="UP000199392">
    <property type="component" value="Unassembled WGS sequence"/>
</dbReference>
<protein>
    <submittedName>
        <fullName evidence="5">Acetolactate synthase-1/2/3 large subunit</fullName>
    </submittedName>
</protein>
<dbReference type="InterPro" id="IPR011766">
    <property type="entry name" value="TPP_enzyme_TPP-bd"/>
</dbReference>
<dbReference type="STRING" id="311180.SAMN04488050_101889"/>
<evidence type="ECO:0000259" key="3">
    <source>
        <dbReference type="Pfam" id="PF02775"/>
    </source>
</evidence>
<dbReference type="SUPFAM" id="SSF52518">
    <property type="entry name" value="Thiamin diphosphate-binding fold (THDP-binding)"/>
    <property type="match status" value="2"/>
</dbReference>
<evidence type="ECO:0000259" key="4">
    <source>
        <dbReference type="Pfam" id="PF02776"/>
    </source>
</evidence>
<dbReference type="AlphaFoldDB" id="A0A1I6Q162"/>
<dbReference type="SUPFAM" id="SSF52467">
    <property type="entry name" value="DHS-like NAD/FAD-binding domain"/>
    <property type="match status" value="1"/>
</dbReference>
<dbReference type="GO" id="GO:0030976">
    <property type="term" value="F:thiamine pyrophosphate binding"/>
    <property type="evidence" value="ECO:0007669"/>
    <property type="project" value="InterPro"/>
</dbReference>
<dbReference type="CDD" id="cd07035">
    <property type="entry name" value="TPP_PYR_POX_like"/>
    <property type="match status" value="1"/>
</dbReference>
<dbReference type="InterPro" id="IPR029061">
    <property type="entry name" value="THDP-binding"/>
</dbReference>
<dbReference type="GO" id="GO:0005948">
    <property type="term" value="C:acetolactate synthase complex"/>
    <property type="evidence" value="ECO:0007669"/>
    <property type="project" value="TreeGrafter"/>
</dbReference>
<name>A0A1I6Q162_9RHOB</name>
<evidence type="ECO:0000256" key="2">
    <source>
        <dbReference type="ARBA" id="ARBA00023052"/>
    </source>
</evidence>